<dbReference type="PANTHER" id="PTHR43300">
    <property type="entry name" value="ACETYLTRANSFERASE"/>
    <property type="match status" value="1"/>
</dbReference>
<keyword evidence="2 5" id="KW-0808">Transferase</keyword>
<dbReference type="InterPro" id="IPR001451">
    <property type="entry name" value="Hexapep"/>
</dbReference>
<organism evidence="5 6">
    <name type="scientific">Piscinibacter gummiphilus</name>
    <dbReference type="NCBI Taxonomy" id="946333"/>
    <lineage>
        <taxon>Bacteria</taxon>
        <taxon>Pseudomonadati</taxon>
        <taxon>Pseudomonadota</taxon>
        <taxon>Betaproteobacteria</taxon>
        <taxon>Burkholderiales</taxon>
        <taxon>Sphaerotilaceae</taxon>
        <taxon>Piscinibacter</taxon>
    </lineage>
</organism>
<gene>
    <name evidence="5" type="ORF">RXV79_09445</name>
</gene>
<dbReference type="PROSITE" id="PS00101">
    <property type="entry name" value="HEXAPEP_TRANSFERASES"/>
    <property type="match status" value="1"/>
</dbReference>
<protein>
    <submittedName>
        <fullName evidence="5">Acyltransferase</fullName>
        <ecNumber evidence="5">2.3.1.-</ecNumber>
    </submittedName>
</protein>
<evidence type="ECO:0000256" key="3">
    <source>
        <dbReference type="ARBA" id="ARBA00022737"/>
    </source>
</evidence>
<dbReference type="EMBL" id="CP136336">
    <property type="protein sequence ID" value="WOB10269.1"/>
    <property type="molecule type" value="Genomic_DNA"/>
</dbReference>
<sequence length="208" mass="22708">MIKILRRVLRHLALEHGLLAGLWLRFGKPSNHDNALYLGRWGGLHSVGRNTTITKGAVFTDPSYVRIGHNCGISEATFIGHDGSIRVLNNAYGVRLDAVGKIDVRDNSFIGYGAIIMPGVTIGPNSVVGAGAVVTKDVPPNTVVGAGPTRTLMSTEELVQRKLTKARSYPWYPLIEQRVGDFDPRLEPELLRQRVASFYGPDAALPVR</sequence>
<keyword evidence="4 5" id="KW-0012">Acyltransferase</keyword>
<keyword evidence="6" id="KW-1185">Reference proteome</keyword>
<accession>A0ABZ0CZ82</accession>
<dbReference type="RefSeq" id="WP_316703176.1">
    <property type="nucleotide sequence ID" value="NZ_CP136336.1"/>
</dbReference>
<dbReference type="PANTHER" id="PTHR43300:SF11">
    <property type="entry name" value="ACETYLTRANSFERASE RV3034C-RELATED"/>
    <property type="match status" value="1"/>
</dbReference>
<evidence type="ECO:0000313" key="6">
    <source>
        <dbReference type="Proteomes" id="UP001303946"/>
    </source>
</evidence>
<comment type="similarity">
    <text evidence="1">Belongs to the transferase hexapeptide repeat family.</text>
</comment>
<name>A0ABZ0CZ82_9BURK</name>
<dbReference type="Gene3D" id="2.160.10.10">
    <property type="entry name" value="Hexapeptide repeat proteins"/>
    <property type="match status" value="1"/>
</dbReference>
<dbReference type="EC" id="2.3.1.-" evidence="5"/>
<dbReference type="Pfam" id="PF00132">
    <property type="entry name" value="Hexapep"/>
    <property type="match status" value="1"/>
</dbReference>
<evidence type="ECO:0000313" key="5">
    <source>
        <dbReference type="EMBL" id="WOB10269.1"/>
    </source>
</evidence>
<proteinExistence type="inferred from homology"/>
<keyword evidence="3" id="KW-0677">Repeat</keyword>
<evidence type="ECO:0000256" key="1">
    <source>
        <dbReference type="ARBA" id="ARBA00007274"/>
    </source>
</evidence>
<dbReference type="SUPFAM" id="SSF51161">
    <property type="entry name" value="Trimeric LpxA-like enzymes"/>
    <property type="match status" value="1"/>
</dbReference>
<evidence type="ECO:0000256" key="2">
    <source>
        <dbReference type="ARBA" id="ARBA00022679"/>
    </source>
</evidence>
<dbReference type="InterPro" id="IPR011004">
    <property type="entry name" value="Trimer_LpxA-like_sf"/>
</dbReference>
<dbReference type="CDD" id="cd04647">
    <property type="entry name" value="LbH_MAT_like"/>
    <property type="match status" value="1"/>
</dbReference>
<dbReference type="Proteomes" id="UP001303946">
    <property type="component" value="Chromosome"/>
</dbReference>
<dbReference type="InterPro" id="IPR050179">
    <property type="entry name" value="Trans_hexapeptide_repeat"/>
</dbReference>
<dbReference type="InterPro" id="IPR018357">
    <property type="entry name" value="Hexapep_transf_CS"/>
</dbReference>
<evidence type="ECO:0000256" key="4">
    <source>
        <dbReference type="ARBA" id="ARBA00023315"/>
    </source>
</evidence>
<dbReference type="GO" id="GO:0016746">
    <property type="term" value="F:acyltransferase activity"/>
    <property type="evidence" value="ECO:0007669"/>
    <property type="project" value="UniProtKB-KW"/>
</dbReference>
<reference evidence="5 6" key="1">
    <citation type="submission" date="2023-10" db="EMBL/GenBank/DDBJ databases">
        <title>Bacteria for the degradation of biodegradable plastic PBAT(Polybutylene adipate terephthalate).</title>
        <authorList>
            <person name="Weon H.-Y."/>
            <person name="Yeon J."/>
        </authorList>
    </citation>
    <scope>NUCLEOTIDE SEQUENCE [LARGE SCALE GENOMIC DNA]</scope>
    <source>
        <strain evidence="5 6">SBD 7-3</strain>
    </source>
</reference>